<name>A0A4Q1KE09_9SPHN</name>
<evidence type="ECO:0000256" key="7">
    <source>
        <dbReference type="ARBA" id="ARBA00047625"/>
    </source>
</evidence>
<evidence type="ECO:0000256" key="1">
    <source>
        <dbReference type="ARBA" id="ARBA00001933"/>
    </source>
</evidence>
<gene>
    <name evidence="11" type="primary">metC</name>
    <name evidence="11" type="ORF">EQG66_14485</name>
</gene>
<dbReference type="Gene3D" id="3.40.640.10">
    <property type="entry name" value="Type I PLP-dependent aspartate aminotransferase-like (Major domain)"/>
    <property type="match status" value="1"/>
</dbReference>
<protein>
    <submittedName>
        <fullName evidence="11">Cystathionine beta-lyase</fullName>
        <ecNumber evidence="11">4.4.1.8</ecNumber>
    </submittedName>
</protein>
<comment type="pathway">
    <text evidence="5">Amino-acid biosynthesis; L-methionine biosynthesis via de novo pathway; L-homocysteine from L-cystathionine: step 1/1.</text>
</comment>
<dbReference type="Gene3D" id="3.90.1150.10">
    <property type="entry name" value="Aspartate Aminotransferase, domain 1"/>
    <property type="match status" value="1"/>
</dbReference>
<dbReference type="PANTHER" id="PTHR43500">
    <property type="entry name" value="CYSTATHIONINE BETA-LYASE-RELATED"/>
    <property type="match status" value="1"/>
</dbReference>
<evidence type="ECO:0000313" key="11">
    <source>
        <dbReference type="EMBL" id="RXR25211.1"/>
    </source>
</evidence>
<evidence type="ECO:0000256" key="10">
    <source>
        <dbReference type="SAM" id="MobiDB-lite"/>
    </source>
</evidence>
<evidence type="ECO:0000313" key="12">
    <source>
        <dbReference type="Proteomes" id="UP000290958"/>
    </source>
</evidence>
<dbReference type="RefSeq" id="WP_129405250.1">
    <property type="nucleotide sequence ID" value="NZ_SBKP01000022.1"/>
</dbReference>
<dbReference type="NCBIfam" id="TIGR01324">
    <property type="entry name" value="cysta_beta_ly_B"/>
    <property type="match status" value="1"/>
</dbReference>
<evidence type="ECO:0000256" key="3">
    <source>
        <dbReference type="ARBA" id="ARBA00022898"/>
    </source>
</evidence>
<feature type="region of interest" description="Disordered" evidence="10">
    <location>
        <begin position="1"/>
        <end position="41"/>
    </location>
</feature>
<keyword evidence="12" id="KW-1185">Reference proteome</keyword>
<dbReference type="PANTHER" id="PTHR43500:SF1">
    <property type="entry name" value="CYSTATHIONINE BETA-LYASE-RELATED"/>
    <property type="match status" value="1"/>
</dbReference>
<evidence type="ECO:0000256" key="2">
    <source>
        <dbReference type="ARBA" id="ARBA00009077"/>
    </source>
</evidence>
<comment type="similarity">
    <text evidence="2 9">Belongs to the trans-sulfuration enzymes family.</text>
</comment>
<comment type="catalytic activity">
    <reaction evidence="7">
        <text>an S-substituted L-cysteine + H2O = a thiol + pyruvate + NH4(+)</text>
        <dbReference type="Rhea" id="RHEA:18121"/>
        <dbReference type="ChEBI" id="CHEBI:15361"/>
        <dbReference type="ChEBI" id="CHEBI:15377"/>
        <dbReference type="ChEBI" id="CHEBI:28938"/>
        <dbReference type="ChEBI" id="CHEBI:29256"/>
        <dbReference type="ChEBI" id="CHEBI:58717"/>
        <dbReference type="EC" id="4.4.1.13"/>
    </reaction>
</comment>
<dbReference type="InterPro" id="IPR054542">
    <property type="entry name" value="Cys_met_metab_PP"/>
</dbReference>
<feature type="compositionally biased region" description="Basic and acidic residues" evidence="10">
    <location>
        <begin position="1"/>
        <end position="11"/>
    </location>
</feature>
<dbReference type="GO" id="GO:0019450">
    <property type="term" value="P:L-cysteine catabolic process to pyruvate"/>
    <property type="evidence" value="ECO:0007669"/>
    <property type="project" value="TreeGrafter"/>
</dbReference>
<organism evidence="11 12">
    <name type="scientific">Sphingobium fluviale</name>
    <dbReference type="NCBI Taxonomy" id="2506423"/>
    <lineage>
        <taxon>Bacteria</taxon>
        <taxon>Pseudomonadati</taxon>
        <taxon>Pseudomonadota</taxon>
        <taxon>Alphaproteobacteria</taxon>
        <taxon>Sphingomonadales</taxon>
        <taxon>Sphingomonadaceae</taxon>
        <taxon>Sphingobium</taxon>
    </lineage>
</organism>
<feature type="modified residue" description="N6-(pyridoxal phosphate)lysine" evidence="8">
    <location>
        <position position="224"/>
    </location>
</feature>
<evidence type="ECO:0000256" key="5">
    <source>
        <dbReference type="ARBA" id="ARBA00046315"/>
    </source>
</evidence>
<sequence>MNDDRARDDAPAKTPSPADEWQEATRTVHAGPRPSSQSGVINPPVYRASTIVYETVDAYMDRHKGLYDDVIYGLYGTKSTYALAEAIAELEHGAATVITSSGTSAIALTLSAFVGAGDHLLVADCIYGPARKFLSDILSGFGVEIEYFKPDIAGSIASLCRPNTKLIYMETPGSQTFDLIDIPAITEVARAKGILTAVDNTWATPLYFKPLRHGVDVSIASATKYLSGHSDCLLGSMTAANDEIYRQLKDVAARWGNCASPDDCYLVQRGLRTLDARLERHQRTASTLVNWFAQQPEVKAIRYPAFAEDPGHAIWKRDFTGATGLFGVQLDALSDEETRAFFNGLDIFQLGSSWGGFESLAVPAWPAPIRAFPNGEQDGALIRIHAGLEAAVDLIADLEAAFARVRALRRSS</sequence>
<dbReference type="SUPFAM" id="SSF53383">
    <property type="entry name" value="PLP-dependent transferases"/>
    <property type="match status" value="1"/>
</dbReference>
<evidence type="ECO:0000256" key="6">
    <source>
        <dbReference type="ARBA" id="ARBA00047517"/>
    </source>
</evidence>
<dbReference type="Pfam" id="PF01053">
    <property type="entry name" value="Cys_Met_Meta_PP"/>
    <property type="match status" value="1"/>
</dbReference>
<dbReference type="InterPro" id="IPR000277">
    <property type="entry name" value="Cys/Met-Metab_PyrdxlP-dep_enz"/>
</dbReference>
<dbReference type="InterPro" id="IPR015424">
    <property type="entry name" value="PyrdxlP-dep_Trfase"/>
</dbReference>
<reference evidence="12" key="1">
    <citation type="submission" date="2019-01" db="EMBL/GenBank/DDBJ databases">
        <title>Cytophagaceae bacterium strain CAR-16.</title>
        <authorList>
            <person name="Chen W.-M."/>
        </authorList>
    </citation>
    <scope>NUCLEOTIDE SEQUENCE [LARGE SCALE GENOMIC DNA]</scope>
    <source>
        <strain evidence="12">CHR27</strain>
    </source>
</reference>
<dbReference type="InterPro" id="IPR015422">
    <property type="entry name" value="PyrdxlP-dep_Trfase_small"/>
</dbReference>
<dbReference type="EC" id="4.4.1.8" evidence="11"/>
<dbReference type="PIRSF" id="PIRSF001434">
    <property type="entry name" value="CGS"/>
    <property type="match status" value="1"/>
</dbReference>
<dbReference type="EMBL" id="SBKP01000022">
    <property type="protein sequence ID" value="RXR25211.1"/>
    <property type="molecule type" value="Genomic_DNA"/>
</dbReference>
<comment type="catalytic activity">
    <reaction evidence="6">
        <text>L,L-cystathionine + H2O = L-homocysteine + pyruvate + NH4(+)</text>
        <dbReference type="Rhea" id="RHEA:13965"/>
        <dbReference type="ChEBI" id="CHEBI:15361"/>
        <dbReference type="ChEBI" id="CHEBI:15377"/>
        <dbReference type="ChEBI" id="CHEBI:28938"/>
        <dbReference type="ChEBI" id="CHEBI:58161"/>
        <dbReference type="ChEBI" id="CHEBI:58199"/>
    </reaction>
</comment>
<dbReference type="GO" id="GO:0030170">
    <property type="term" value="F:pyridoxal phosphate binding"/>
    <property type="evidence" value="ECO:0007669"/>
    <property type="project" value="InterPro"/>
</dbReference>
<comment type="caution">
    <text evidence="11">The sequence shown here is derived from an EMBL/GenBank/DDBJ whole genome shotgun (WGS) entry which is preliminary data.</text>
</comment>
<dbReference type="GO" id="GO:0019346">
    <property type="term" value="P:transsulfuration"/>
    <property type="evidence" value="ECO:0007669"/>
    <property type="project" value="InterPro"/>
</dbReference>
<dbReference type="GO" id="GO:0047804">
    <property type="term" value="F:cysteine-S-conjugate beta-lyase activity"/>
    <property type="evidence" value="ECO:0007669"/>
    <property type="project" value="UniProtKB-EC"/>
</dbReference>
<keyword evidence="4 11" id="KW-0456">Lyase</keyword>
<comment type="cofactor">
    <cofactor evidence="1 9">
        <name>pyridoxal 5'-phosphate</name>
        <dbReference type="ChEBI" id="CHEBI:597326"/>
    </cofactor>
</comment>
<evidence type="ECO:0000256" key="4">
    <source>
        <dbReference type="ARBA" id="ARBA00023239"/>
    </source>
</evidence>
<evidence type="ECO:0000256" key="9">
    <source>
        <dbReference type="RuleBase" id="RU362118"/>
    </source>
</evidence>
<dbReference type="InterPro" id="IPR015421">
    <property type="entry name" value="PyrdxlP-dep_Trfase_major"/>
</dbReference>
<proteinExistence type="inferred from homology"/>
<dbReference type="InterPro" id="IPR006233">
    <property type="entry name" value="Cys_b_lyase_bac"/>
</dbReference>
<dbReference type="AlphaFoldDB" id="A0A4Q1KE09"/>
<keyword evidence="3 8" id="KW-0663">Pyridoxal phosphate</keyword>
<evidence type="ECO:0000256" key="8">
    <source>
        <dbReference type="PIRSR" id="PIRSR001434-2"/>
    </source>
</evidence>
<dbReference type="PROSITE" id="PS00868">
    <property type="entry name" value="CYS_MET_METAB_PP"/>
    <property type="match status" value="1"/>
</dbReference>
<dbReference type="Proteomes" id="UP000290958">
    <property type="component" value="Unassembled WGS sequence"/>
</dbReference>
<accession>A0A4Q1KE09</accession>
<dbReference type="FunFam" id="3.40.640.10:FF:000046">
    <property type="entry name" value="Cystathionine gamma-lyase"/>
    <property type="match status" value="1"/>
</dbReference>
<dbReference type="OrthoDB" id="9790858at2"/>